<dbReference type="PROSITE" id="PS50297">
    <property type="entry name" value="ANK_REP_REGION"/>
    <property type="match status" value="2"/>
</dbReference>
<feature type="repeat" description="ANK" evidence="3">
    <location>
        <begin position="520"/>
        <end position="552"/>
    </location>
</feature>
<dbReference type="OrthoDB" id="1577640at2759"/>
<dbReference type="InterPro" id="IPR002110">
    <property type="entry name" value="Ankyrin_rpt"/>
</dbReference>
<feature type="region of interest" description="Disordered" evidence="4">
    <location>
        <begin position="1"/>
        <end position="23"/>
    </location>
</feature>
<dbReference type="InterPro" id="IPR036770">
    <property type="entry name" value="Ankyrin_rpt-contain_sf"/>
</dbReference>
<feature type="domain" description="SPX" evidence="5">
    <location>
        <begin position="1"/>
        <end position="237"/>
    </location>
</feature>
<dbReference type="EnsemblFungi" id="PTTG_08775-t43_1">
    <property type="protein sequence ID" value="PTTG_08775-t43_1-p1"/>
    <property type="gene ID" value="PTTG_08775"/>
</dbReference>
<dbReference type="Pfam" id="PF03105">
    <property type="entry name" value="SPX"/>
    <property type="match status" value="2"/>
</dbReference>
<dbReference type="PROSITE" id="PS51704">
    <property type="entry name" value="GP_PDE"/>
    <property type="match status" value="1"/>
</dbReference>
<dbReference type="InterPro" id="IPR004331">
    <property type="entry name" value="SPX_dom"/>
</dbReference>
<protein>
    <recommendedName>
        <fullName evidence="10">Ankyrin repeat protein nuc-2</fullName>
    </recommendedName>
</protein>
<feature type="domain" description="GP-PDE" evidence="6">
    <location>
        <begin position="874"/>
        <end position="1176"/>
    </location>
</feature>
<reference evidence="7" key="1">
    <citation type="submission" date="2009-11" db="EMBL/GenBank/DDBJ databases">
        <authorList>
            <consortium name="The Broad Institute Genome Sequencing Platform"/>
            <person name="Ward D."/>
            <person name="Feldgarden M."/>
            <person name="Earl A."/>
            <person name="Young S.K."/>
            <person name="Zeng Q."/>
            <person name="Koehrsen M."/>
            <person name="Alvarado L."/>
            <person name="Berlin A."/>
            <person name="Bochicchio J."/>
            <person name="Borenstein D."/>
            <person name="Chapman S.B."/>
            <person name="Chen Z."/>
            <person name="Engels R."/>
            <person name="Freedman E."/>
            <person name="Gellesch M."/>
            <person name="Goldberg J."/>
            <person name="Griggs A."/>
            <person name="Gujja S."/>
            <person name="Heilman E."/>
            <person name="Heiman D."/>
            <person name="Hepburn T."/>
            <person name="Howarth C."/>
            <person name="Jen D."/>
            <person name="Larson L."/>
            <person name="Lewis B."/>
            <person name="Mehta T."/>
            <person name="Park D."/>
            <person name="Pearson M."/>
            <person name="Roberts A."/>
            <person name="Saif S."/>
            <person name="Shea T."/>
            <person name="Shenoy N."/>
            <person name="Sisk P."/>
            <person name="Stolte C."/>
            <person name="Sykes S."/>
            <person name="Thomson T."/>
            <person name="Walk T."/>
            <person name="White J."/>
            <person name="Yandava C."/>
            <person name="Izard J."/>
            <person name="Baranova O.V."/>
            <person name="Blanton J.M."/>
            <person name="Tanner A.C."/>
            <person name="Dewhirst F.E."/>
            <person name="Haas B."/>
            <person name="Nusbaum C."/>
            <person name="Birren B."/>
        </authorList>
    </citation>
    <scope>NUCLEOTIDE SEQUENCE [LARGE SCALE GENOMIC DNA]</scope>
    <source>
        <strain evidence="7">1-1 BBBD Race 1</strain>
    </source>
</reference>
<gene>
    <name evidence="7" type="ORF">PTTG_08775</name>
</gene>
<keyword evidence="1" id="KW-0677">Repeat</keyword>
<feature type="compositionally biased region" description="Polar residues" evidence="4">
    <location>
        <begin position="1"/>
        <end position="12"/>
    </location>
</feature>
<dbReference type="CDD" id="cd14483">
    <property type="entry name" value="SPX_PHO81_NUC-2_like"/>
    <property type="match status" value="1"/>
</dbReference>
<dbReference type="PROSITE" id="PS50088">
    <property type="entry name" value="ANK_REPEAT"/>
    <property type="match status" value="3"/>
</dbReference>
<evidence type="ECO:0000256" key="1">
    <source>
        <dbReference type="ARBA" id="ARBA00022737"/>
    </source>
</evidence>
<evidence type="ECO:0000256" key="4">
    <source>
        <dbReference type="SAM" id="MobiDB-lite"/>
    </source>
</evidence>
<dbReference type="SUPFAM" id="SSF48403">
    <property type="entry name" value="Ankyrin repeat"/>
    <property type="match status" value="1"/>
</dbReference>
<dbReference type="InterPro" id="IPR017946">
    <property type="entry name" value="PLC-like_Pdiesterase_TIM-brl"/>
</dbReference>
<evidence type="ECO:0000259" key="6">
    <source>
        <dbReference type="PROSITE" id="PS51704"/>
    </source>
</evidence>
<dbReference type="InterPro" id="IPR030395">
    <property type="entry name" value="GP_PDE_dom"/>
</dbReference>
<dbReference type="EMBL" id="ADAS02000027">
    <property type="protein sequence ID" value="OAV95551.1"/>
    <property type="molecule type" value="Genomic_DNA"/>
</dbReference>
<dbReference type="PANTHER" id="PTHR24198">
    <property type="entry name" value="ANKYRIN REPEAT AND PROTEIN KINASE DOMAIN-CONTAINING PROTEIN"/>
    <property type="match status" value="1"/>
</dbReference>
<evidence type="ECO:0000313" key="9">
    <source>
        <dbReference type="Proteomes" id="UP000005240"/>
    </source>
</evidence>
<reference evidence="7" key="2">
    <citation type="submission" date="2016-05" db="EMBL/GenBank/DDBJ databases">
        <title>Comparative analysis highlights variable genome content of wheat rusts and divergence of the mating loci.</title>
        <authorList>
            <person name="Cuomo C.A."/>
            <person name="Bakkeren G."/>
            <person name="Szabo L."/>
            <person name="Khalil H."/>
            <person name="Joly D."/>
            <person name="Goldberg J."/>
            <person name="Young S."/>
            <person name="Zeng Q."/>
            <person name="Fellers J."/>
        </authorList>
    </citation>
    <scope>NUCLEOTIDE SEQUENCE [LARGE SCALE GENOMIC DNA]</scope>
    <source>
        <strain evidence="7">1-1 BBBD Race 1</strain>
    </source>
</reference>
<dbReference type="Pfam" id="PF03009">
    <property type="entry name" value="GDPD"/>
    <property type="match status" value="1"/>
</dbReference>
<evidence type="ECO:0000313" key="7">
    <source>
        <dbReference type="EMBL" id="OAV95551.1"/>
    </source>
</evidence>
<evidence type="ECO:0000256" key="3">
    <source>
        <dbReference type="PROSITE-ProRule" id="PRU00023"/>
    </source>
</evidence>
<reference evidence="8" key="4">
    <citation type="submission" date="2025-05" db="UniProtKB">
        <authorList>
            <consortium name="EnsemblFungi"/>
        </authorList>
    </citation>
    <scope>IDENTIFICATION</scope>
    <source>
        <strain evidence="8">isolate 1-1 / race 1 (BBBD)</strain>
    </source>
</reference>
<reference evidence="8 9" key="3">
    <citation type="journal article" date="2017" name="G3 (Bethesda)">
        <title>Comparative analysis highlights variable genome content of wheat rusts and divergence of the mating loci.</title>
        <authorList>
            <person name="Cuomo C.A."/>
            <person name="Bakkeren G."/>
            <person name="Khalil H.B."/>
            <person name="Panwar V."/>
            <person name="Joly D."/>
            <person name="Linning R."/>
            <person name="Sakthikumar S."/>
            <person name="Song X."/>
            <person name="Adiconis X."/>
            <person name="Fan L."/>
            <person name="Goldberg J.M."/>
            <person name="Levin J.Z."/>
            <person name="Young S."/>
            <person name="Zeng Q."/>
            <person name="Anikster Y."/>
            <person name="Bruce M."/>
            <person name="Wang M."/>
            <person name="Yin C."/>
            <person name="McCallum B."/>
            <person name="Szabo L.J."/>
            <person name="Hulbert S."/>
            <person name="Chen X."/>
            <person name="Fellers J.P."/>
        </authorList>
    </citation>
    <scope>NUCLEOTIDE SEQUENCE</scope>
    <source>
        <strain evidence="8">isolate 1-1 / race 1 (BBBD)</strain>
        <strain evidence="9">Isolate 1-1 / race 1 (BBBD)</strain>
    </source>
</reference>
<feature type="repeat" description="ANK" evidence="3">
    <location>
        <begin position="454"/>
        <end position="486"/>
    </location>
</feature>
<feature type="compositionally biased region" description="Polar residues" evidence="4">
    <location>
        <begin position="278"/>
        <end position="287"/>
    </location>
</feature>
<keyword evidence="2 3" id="KW-0040">ANK repeat</keyword>
<dbReference type="PROSITE" id="PS51382">
    <property type="entry name" value="SPX"/>
    <property type="match status" value="1"/>
</dbReference>
<dbReference type="InterPro" id="IPR057506">
    <property type="entry name" value="C2_GPCPD1"/>
</dbReference>
<feature type="repeat" description="ANK" evidence="3">
    <location>
        <begin position="487"/>
        <end position="519"/>
    </location>
</feature>
<feature type="region of interest" description="Disordered" evidence="4">
    <location>
        <begin position="647"/>
        <end position="679"/>
    </location>
</feature>
<proteinExistence type="predicted"/>
<dbReference type="GO" id="GO:0008081">
    <property type="term" value="F:phosphoric diester hydrolase activity"/>
    <property type="evidence" value="ECO:0007669"/>
    <property type="project" value="InterPro"/>
</dbReference>
<dbReference type="Pfam" id="PF25329">
    <property type="entry name" value="C2_GDE1"/>
    <property type="match status" value="1"/>
</dbReference>
<dbReference type="Gene3D" id="3.20.20.190">
    <property type="entry name" value="Phosphatidylinositol (PI) phosphodiesterase"/>
    <property type="match status" value="1"/>
</dbReference>
<accession>A0A180GSL6</accession>
<dbReference type="Proteomes" id="UP000005240">
    <property type="component" value="Unassembled WGS sequence"/>
</dbReference>
<evidence type="ECO:0000313" key="8">
    <source>
        <dbReference type="EnsemblFungi" id="PTTG_08775-t43_1-p1"/>
    </source>
</evidence>
<dbReference type="SMART" id="SM00248">
    <property type="entry name" value="ANK"/>
    <property type="match status" value="7"/>
</dbReference>
<dbReference type="AlphaFoldDB" id="A0A180GSL6"/>
<feature type="region of interest" description="Disordered" evidence="4">
    <location>
        <begin position="266"/>
        <end position="287"/>
    </location>
</feature>
<dbReference type="VEuPathDB" id="FungiDB:PTTG_08775"/>
<dbReference type="STRING" id="630390.A0A180GSL6"/>
<name>A0A180GSL6_PUCT1</name>
<organism evidence="7">
    <name type="scientific">Puccinia triticina (isolate 1-1 / race 1 (BBBD))</name>
    <name type="common">Brown leaf rust fungus</name>
    <dbReference type="NCBI Taxonomy" id="630390"/>
    <lineage>
        <taxon>Eukaryota</taxon>
        <taxon>Fungi</taxon>
        <taxon>Dikarya</taxon>
        <taxon>Basidiomycota</taxon>
        <taxon>Pucciniomycotina</taxon>
        <taxon>Pucciniomycetes</taxon>
        <taxon>Pucciniales</taxon>
        <taxon>Pucciniaceae</taxon>
        <taxon>Puccinia</taxon>
    </lineage>
</organism>
<evidence type="ECO:0008006" key="10">
    <source>
        <dbReference type="Google" id="ProtNLM"/>
    </source>
</evidence>
<evidence type="ECO:0000259" key="5">
    <source>
        <dbReference type="PROSITE" id="PS51382"/>
    </source>
</evidence>
<dbReference type="Gene3D" id="1.25.40.20">
    <property type="entry name" value="Ankyrin repeat-containing domain"/>
    <property type="match status" value="1"/>
</dbReference>
<dbReference type="SUPFAM" id="SSF51695">
    <property type="entry name" value="PLC-like phosphodiesterases"/>
    <property type="match status" value="1"/>
</dbReference>
<keyword evidence="9" id="KW-1185">Reference proteome</keyword>
<dbReference type="Pfam" id="PF12796">
    <property type="entry name" value="Ank_2"/>
    <property type="match status" value="2"/>
</dbReference>
<evidence type="ECO:0000256" key="2">
    <source>
        <dbReference type="ARBA" id="ARBA00023043"/>
    </source>
</evidence>
<dbReference type="GO" id="GO:0006629">
    <property type="term" value="P:lipid metabolic process"/>
    <property type="evidence" value="ECO:0007669"/>
    <property type="project" value="InterPro"/>
</dbReference>
<dbReference type="PANTHER" id="PTHR24198:SF165">
    <property type="entry name" value="ANKYRIN REPEAT-CONTAINING PROTEIN-RELATED"/>
    <property type="match status" value="1"/>
</dbReference>
<sequence>MSTLKRPQSHSNHAPPPTPTINPGCVLFREESDKVRIGHEVRKAASSSADSQLDRVLSGLQGPQIDILRQIINSLAKGRPADAALLDAGISPAIASPSPADPLQHSEADQQLQLLPESYNGQTASPESNLKLHKAAFFFKLERELEKINQFYLQKESDLKVRLRTLIDKRKVVQCSRTRKLTKDNSSFATLYEGFRHFEEHLRKLQAFVDINQTGFRKILKKWDKRSKSSTKELYLSRQVEVQPVFNRECIAELNDAVAELLVDSDDRQPRSHASDPSADQISTDWKQQQQRVVLDHPASQRTTTLQTAVEIDIIEFEELETNLIQAVKADNREQVAELLHLLPLPSSPLEQTTSVRSRLGRILWKAALSVEEPQTQAGPNSHSAQIGSSRMAILTPSTAMVENDLIPSSRLDFSFVDDISGRSCLHEAASAGRTRLIRQAIEHKVSVSTPDVYGRQPLHYAAMSGFAQACQLLLSYNADPYCVDHDGYTPLIYSVTKGRVDCVRILLDSGISLEPARHAGLLPLSLACQHGHEDIALLMLKRGSQVLANQEGMWPQHLAAREGHAALLDAGANMDERDTFSQWTPLFHAASEGHTECVEALIASDCDCQVLDESRKCPIHYAAWQGHIGCVNLLLAKQRSMRLNGVAKQDSEMTTSTQRAPSVPNGALPSDVAKSGSLMTGSSTEIELADTDMDLIPDLSLPPPIIPFRIYGHTYLDKKALVQLFLGHPNTARSTRKAIQLYGQPELTSLKLVISNRSDVASAVHSTILPLDYERESFSFHTDSVDHFALEFELFPTFGTKVMGKAVGLPSNFEGPCNQKPCVLPLLDKYLKVIGEVAFELNVIRPFRDVQLSFGGRVETYWKAMTSFSASTIQADSPMGSPFGTPSINLASNAFLTASSLSGKYVQVSVQVTRDGVPVVYSGTTLNVYGFEIPMYNVTSVQFMKLASDLSRTFESCSLAPDDQSADHWHNFLKNSMVTLESVLDRLPISLGLDLEIADPGLSQHGSLDLNTFVDAILKTIYDSTTKSTPQNNSHRRHRRRLVLSSFEPLVCTALNWKQPNYAVFFASDCGVSGWNEAAGQLVTLSTPTTETSTATGRGNHELVAKANNLLGVRLNATLLLRVPSLIQSTKEMSLLLCSFGPESNATIGLGVDGYMSTAGVFEYASHVEHDLIES</sequence>